<dbReference type="GO" id="GO:0003677">
    <property type="term" value="F:DNA binding"/>
    <property type="evidence" value="ECO:0007669"/>
    <property type="project" value="UniProtKB-KW"/>
</dbReference>
<feature type="compositionally biased region" description="Basic and acidic residues" evidence="7">
    <location>
        <begin position="188"/>
        <end position="199"/>
    </location>
</feature>
<evidence type="ECO:0000256" key="7">
    <source>
        <dbReference type="SAM" id="MobiDB-lite"/>
    </source>
</evidence>
<dbReference type="PANTHER" id="PTHR31190">
    <property type="entry name" value="DNA-BINDING DOMAIN"/>
    <property type="match status" value="1"/>
</dbReference>
<keyword evidence="9" id="KW-1185">Reference proteome</keyword>
<gene>
    <name evidence="10" type="primary">LOC115725880</name>
</gene>
<evidence type="ECO:0000256" key="5">
    <source>
        <dbReference type="ARBA" id="ARBA00023242"/>
    </source>
</evidence>
<proteinExistence type="inferred from homology"/>
<dbReference type="InterPro" id="IPR016177">
    <property type="entry name" value="DNA-bd_dom_sf"/>
</dbReference>
<dbReference type="GeneID" id="115725880"/>
<dbReference type="Proteomes" id="UP000827889">
    <property type="component" value="Chromosome 6"/>
</dbReference>
<name>A0A8B8MNY8_9MYRT</name>
<evidence type="ECO:0000313" key="10">
    <source>
        <dbReference type="RefSeq" id="XP_030511382.1"/>
    </source>
</evidence>
<evidence type="ECO:0000256" key="3">
    <source>
        <dbReference type="ARBA" id="ARBA00023125"/>
    </source>
</evidence>
<dbReference type="RefSeq" id="XP_030511382.1">
    <property type="nucleotide sequence ID" value="XM_030655522.2"/>
</dbReference>
<accession>A0A8B8MNY8</accession>
<keyword evidence="4" id="KW-0804">Transcription</keyword>
<keyword evidence="5" id="KW-0539">Nucleus</keyword>
<dbReference type="Pfam" id="PF00847">
    <property type="entry name" value="AP2"/>
    <property type="match status" value="1"/>
</dbReference>
<dbReference type="SMART" id="SM00380">
    <property type="entry name" value="AP2"/>
    <property type="match status" value="1"/>
</dbReference>
<organism evidence="9 10">
    <name type="scientific">Rhodamnia argentea</name>
    <dbReference type="NCBI Taxonomy" id="178133"/>
    <lineage>
        <taxon>Eukaryota</taxon>
        <taxon>Viridiplantae</taxon>
        <taxon>Streptophyta</taxon>
        <taxon>Embryophyta</taxon>
        <taxon>Tracheophyta</taxon>
        <taxon>Spermatophyta</taxon>
        <taxon>Magnoliopsida</taxon>
        <taxon>eudicotyledons</taxon>
        <taxon>Gunneridae</taxon>
        <taxon>Pentapetalae</taxon>
        <taxon>rosids</taxon>
        <taxon>malvids</taxon>
        <taxon>Myrtales</taxon>
        <taxon>Myrtaceae</taxon>
        <taxon>Myrtoideae</taxon>
        <taxon>Myrteae</taxon>
        <taxon>Australasian group</taxon>
        <taxon>Rhodamnia</taxon>
    </lineage>
</organism>
<keyword evidence="3" id="KW-0238">DNA-binding</keyword>
<sequence>MESYFSHDQKPKLPSPPNSFNDPQSFYWEELLSSHNSLPFNLDDSQDRLLLEVIAEGTMKESCESESASSTGVGDEEVTSSLATAKLESKRKSYRGVRRRPWGKYAAEIRDSTRHGNRVWLGTFDTAEAAALAYDQAAFALRGSLAVLNFPQERVMESLKGMEYISEGGCSPVEALKRRHSMRKRLSDKRDGEKDEEMRNQNQVVLEDLGPEYLEQLLSSSKSSDNIW</sequence>
<protein>
    <submittedName>
        <fullName evidence="10">Ethylene-response factor C3-like</fullName>
    </submittedName>
</protein>
<evidence type="ECO:0000256" key="2">
    <source>
        <dbReference type="ARBA" id="ARBA00023015"/>
    </source>
</evidence>
<dbReference type="Gene3D" id="3.30.730.10">
    <property type="entry name" value="AP2/ERF domain"/>
    <property type="match status" value="1"/>
</dbReference>
<dbReference type="FunFam" id="3.30.730.10:FF:000001">
    <property type="entry name" value="Ethylene-responsive transcription factor 2"/>
    <property type="match status" value="1"/>
</dbReference>
<dbReference type="OrthoDB" id="670255at2759"/>
<evidence type="ECO:0000256" key="1">
    <source>
        <dbReference type="ARBA" id="ARBA00004123"/>
    </source>
</evidence>
<reference evidence="10" key="1">
    <citation type="submission" date="2025-08" db="UniProtKB">
        <authorList>
            <consortium name="RefSeq"/>
        </authorList>
    </citation>
    <scope>IDENTIFICATION</scope>
    <source>
        <tissue evidence="10">Leaf</tissue>
    </source>
</reference>
<dbReference type="AlphaFoldDB" id="A0A8B8MNY8"/>
<dbReference type="GO" id="GO:0009873">
    <property type="term" value="P:ethylene-activated signaling pathway"/>
    <property type="evidence" value="ECO:0007669"/>
    <property type="project" value="InterPro"/>
</dbReference>
<keyword evidence="2" id="KW-0805">Transcription regulation</keyword>
<comment type="subcellular location">
    <subcellularLocation>
        <location evidence="1">Nucleus</location>
    </subcellularLocation>
</comment>
<evidence type="ECO:0000256" key="4">
    <source>
        <dbReference type="ARBA" id="ARBA00023163"/>
    </source>
</evidence>
<feature type="domain" description="AP2/ERF" evidence="8">
    <location>
        <begin position="93"/>
        <end position="151"/>
    </location>
</feature>
<evidence type="ECO:0000259" key="8">
    <source>
        <dbReference type="PROSITE" id="PS51032"/>
    </source>
</evidence>
<dbReference type="InterPro" id="IPR036955">
    <property type="entry name" value="AP2/ERF_dom_sf"/>
</dbReference>
<dbReference type="PROSITE" id="PS51032">
    <property type="entry name" value="AP2_ERF"/>
    <property type="match status" value="1"/>
</dbReference>
<feature type="region of interest" description="Disordered" evidence="7">
    <location>
        <begin position="1"/>
        <end position="21"/>
    </location>
</feature>
<dbReference type="GO" id="GO:0003700">
    <property type="term" value="F:DNA-binding transcription factor activity"/>
    <property type="evidence" value="ECO:0007669"/>
    <property type="project" value="InterPro"/>
</dbReference>
<dbReference type="SUPFAM" id="SSF54171">
    <property type="entry name" value="DNA-binding domain"/>
    <property type="match status" value="1"/>
</dbReference>
<dbReference type="CDD" id="cd00018">
    <property type="entry name" value="AP2"/>
    <property type="match status" value="1"/>
</dbReference>
<dbReference type="InterPro" id="IPR001471">
    <property type="entry name" value="AP2/ERF_dom"/>
</dbReference>
<evidence type="ECO:0000313" key="9">
    <source>
        <dbReference type="Proteomes" id="UP000827889"/>
    </source>
</evidence>
<dbReference type="PANTHER" id="PTHR31190:SF314">
    <property type="entry name" value="ETHYLENE-RESPONSIVE TRANSCRIPTION FACTOR ERF094"/>
    <property type="match status" value="1"/>
</dbReference>
<feature type="region of interest" description="Disordered" evidence="7">
    <location>
        <begin position="179"/>
        <end position="207"/>
    </location>
</feature>
<dbReference type="GO" id="GO:0005634">
    <property type="term" value="C:nucleus"/>
    <property type="evidence" value="ECO:0007669"/>
    <property type="project" value="UniProtKB-SubCell"/>
</dbReference>
<dbReference type="PRINTS" id="PR00367">
    <property type="entry name" value="ETHRSPELEMNT"/>
</dbReference>
<feature type="compositionally biased region" description="Basic and acidic residues" evidence="7">
    <location>
        <begin position="1"/>
        <end position="11"/>
    </location>
</feature>
<comment type="similarity">
    <text evidence="6">Belongs to the AP2/ERF transcription factor family. ERF subfamily.</text>
</comment>
<evidence type="ECO:0000256" key="6">
    <source>
        <dbReference type="ARBA" id="ARBA00024343"/>
    </source>
</evidence>
<dbReference type="InterPro" id="IPR044808">
    <property type="entry name" value="ERF_plant"/>
</dbReference>
<dbReference type="KEGG" id="rarg:115725880"/>